<dbReference type="EMBL" id="QXGA01008056">
    <property type="protein sequence ID" value="KAE9058838.1"/>
    <property type="molecule type" value="Genomic_DNA"/>
</dbReference>
<comment type="caution">
    <text evidence="1">The sequence shown here is derived from an EMBL/GenBank/DDBJ whole genome shotgun (WGS) entry which is preliminary data.</text>
</comment>
<reference evidence="1 2" key="1">
    <citation type="submission" date="2018-08" db="EMBL/GenBank/DDBJ databases">
        <title>Genomic investigation of the strawberry pathogen Phytophthora fragariae indicates pathogenicity is determined by transcriptional variation in three key races.</title>
        <authorList>
            <person name="Adams T.M."/>
            <person name="Armitage A.D."/>
            <person name="Sobczyk M.K."/>
            <person name="Bates H.J."/>
            <person name="Dunwell J.M."/>
            <person name="Nellist C.F."/>
            <person name="Harrison R.J."/>
        </authorList>
    </citation>
    <scope>NUCLEOTIDE SEQUENCE [LARGE SCALE GENOMIC DNA]</scope>
    <source>
        <strain evidence="1 2">NOV-5</strain>
    </source>
</reference>
<dbReference type="Proteomes" id="UP000440732">
    <property type="component" value="Unassembled WGS sequence"/>
</dbReference>
<dbReference type="AlphaFoldDB" id="A0A6A3PQC8"/>
<evidence type="ECO:0000313" key="1">
    <source>
        <dbReference type="EMBL" id="KAE9058838.1"/>
    </source>
</evidence>
<evidence type="ECO:0000313" key="2">
    <source>
        <dbReference type="Proteomes" id="UP000440732"/>
    </source>
</evidence>
<accession>A0A6A3PQC8</accession>
<name>A0A6A3PQC8_9STRA</name>
<organism evidence="1 2">
    <name type="scientific">Phytophthora fragariae</name>
    <dbReference type="NCBI Taxonomy" id="53985"/>
    <lineage>
        <taxon>Eukaryota</taxon>
        <taxon>Sar</taxon>
        <taxon>Stramenopiles</taxon>
        <taxon>Oomycota</taxon>
        <taxon>Peronosporomycetes</taxon>
        <taxon>Peronosporales</taxon>
        <taxon>Peronosporaceae</taxon>
        <taxon>Phytophthora</taxon>
    </lineage>
</organism>
<protein>
    <submittedName>
        <fullName evidence="1">Uncharacterized protein</fullName>
    </submittedName>
</protein>
<gene>
    <name evidence="1" type="ORF">PF006_g32040</name>
</gene>
<sequence>MFSASVTVVAHAASLTAARGRSCPRVSATCTEVANAARTKLREAGEVEWTLLRSRWWHTLQV</sequence>
<proteinExistence type="predicted"/>